<dbReference type="CDD" id="cd17470">
    <property type="entry name" value="T3SS_Flik_C"/>
    <property type="match status" value="1"/>
</dbReference>
<protein>
    <submittedName>
        <fullName evidence="3">Flagellar hook-length control protein</fullName>
    </submittedName>
</protein>
<keyword evidence="3" id="KW-0969">Cilium</keyword>
<dbReference type="AlphaFoldDB" id="A0A1Y1SG38"/>
<proteinExistence type="predicted"/>
<dbReference type="Gene3D" id="3.30.750.140">
    <property type="match status" value="1"/>
</dbReference>
<feature type="region of interest" description="Disordered" evidence="1">
    <location>
        <begin position="338"/>
        <end position="380"/>
    </location>
</feature>
<feature type="region of interest" description="Disordered" evidence="1">
    <location>
        <begin position="139"/>
        <end position="158"/>
    </location>
</feature>
<dbReference type="Proteomes" id="UP000192342">
    <property type="component" value="Unassembled WGS sequence"/>
</dbReference>
<evidence type="ECO:0000256" key="1">
    <source>
        <dbReference type="SAM" id="MobiDB-lite"/>
    </source>
</evidence>
<comment type="caution">
    <text evidence="3">The sequence shown here is derived from an EMBL/GenBank/DDBJ whole genome shotgun (WGS) entry which is preliminary data.</text>
</comment>
<keyword evidence="4" id="KW-1185">Reference proteome</keyword>
<name>A0A1Y1SG38_9GAMM</name>
<evidence type="ECO:0000313" key="4">
    <source>
        <dbReference type="Proteomes" id="UP000192342"/>
    </source>
</evidence>
<dbReference type="STRING" id="1317117.ATO7_02080"/>
<organism evidence="3 4">
    <name type="scientific">Oceanococcus atlanticus</name>
    <dbReference type="NCBI Taxonomy" id="1317117"/>
    <lineage>
        <taxon>Bacteria</taxon>
        <taxon>Pseudomonadati</taxon>
        <taxon>Pseudomonadota</taxon>
        <taxon>Gammaproteobacteria</taxon>
        <taxon>Chromatiales</taxon>
        <taxon>Oceanococcaceae</taxon>
        <taxon>Oceanococcus</taxon>
    </lineage>
</organism>
<dbReference type="EMBL" id="AQQV01000001">
    <property type="protein sequence ID" value="ORE88625.1"/>
    <property type="molecule type" value="Genomic_DNA"/>
</dbReference>
<keyword evidence="3" id="KW-0966">Cell projection</keyword>
<dbReference type="InterPro" id="IPR038610">
    <property type="entry name" value="FliK-like_C_sf"/>
</dbReference>
<feature type="compositionally biased region" description="Polar residues" evidence="1">
    <location>
        <begin position="342"/>
        <end position="353"/>
    </location>
</feature>
<dbReference type="InterPro" id="IPR052563">
    <property type="entry name" value="FliK"/>
</dbReference>
<dbReference type="RefSeq" id="WP_158522998.1">
    <property type="nucleotide sequence ID" value="NZ_AQQV01000001.1"/>
</dbReference>
<gene>
    <name evidence="3" type="ORF">ATO7_02080</name>
</gene>
<accession>A0A1Y1SG38</accession>
<evidence type="ECO:0000259" key="2">
    <source>
        <dbReference type="Pfam" id="PF02120"/>
    </source>
</evidence>
<dbReference type="PANTHER" id="PTHR37533:SF2">
    <property type="entry name" value="FLAGELLAR HOOK-LENGTH CONTROL PROTEIN"/>
    <property type="match status" value="1"/>
</dbReference>
<feature type="domain" description="Flagellar hook-length control protein-like C-terminal" evidence="2">
    <location>
        <begin position="267"/>
        <end position="343"/>
    </location>
</feature>
<evidence type="ECO:0000313" key="3">
    <source>
        <dbReference type="EMBL" id="ORE88625.1"/>
    </source>
</evidence>
<reference evidence="3 4" key="1">
    <citation type="submission" date="2013-04" db="EMBL/GenBank/DDBJ databases">
        <title>Oceanococcus atlanticus 22II-S10r2 Genome Sequencing.</title>
        <authorList>
            <person name="Lai Q."/>
            <person name="Li G."/>
            <person name="Shao Z."/>
        </authorList>
    </citation>
    <scope>NUCLEOTIDE SEQUENCE [LARGE SCALE GENOMIC DNA]</scope>
    <source>
        <strain evidence="3 4">22II-S10r2</strain>
    </source>
</reference>
<dbReference type="PANTHER" id="PTHR37533">
    <property type="entry name" value="FLAGELLAR HOOK-LENGTH CONTROL PROTEIN"/>
    <property type="match status" value="1"/>
</dbReference>
<dbReference type="OrthoDB" id="1792985at2"/>
<keyword evidence="3" id="KW-0282">Flagellum</keyword>
<dbReference type="Pfam" id="PF02120">
    <property type="entry name" value="Flg_hook"/>
    <property type="match status" value="1"/>
</dbReference>
<sequence length="380" mass="38901">MLEGMLDALRPALRSAEQVTSAGDAEGVDAFSGLMQLVSLPELPLQAYLGELTAAQDAAATETEATDSDVAQPPLPGWLLEQVGAATSLPAEAADNGQGYAPKTPVLDQLPEPAATDIVADTAVDVMSPLGLPAEQVDAVHPSPAVGPSKPLSGADAAALSSASARGAADNAADAQAELAPTAALRPEAVPEDAPMPEPLQVQAQDLERVSPSPLSGGSASNVVPTAPTAAPSALAGQAVTPTAAAMPPSVPVQDLAQHAVATIRHQGADQAEVRISLHPAELGALDLQMEQDGKRLELNITVDNEAARRAVGEQIMQLRERLGEAGMQLARLDVSVRDQAQRQNTDTPSGAMQTGHDDDVKIPTTQHLVGPADGLDLYA</sequence>
<dbReference type="InterPro" id="IPR021136">
    <property type="entry name" value="Flagellar_hook_control-like_C"/>
</dbReference>